<proteinExistence type="predicted"/>
<evidence type="ECO:0000256" key="1">
    <source>
        <dbReference type="SAM" id="Phobius"/>
    </source>
</evidence>
<keyword evidence="3" id="KW-1185">Reference proteome</keyword>
<sequence>MTGPHWFLVACFVVFAASARYRINQAFPRKGASGLAEGRGDEARAVLYSLSGAMMPWKKETANRHFLSYAMGMAYHAGVFLSFIWLILIFFDIGLPQVLRTLSALVIAVGALGGLSLLIKRALTPEMRYFSNPDDYFSNLIVSGFLVLTALALRSEGLVPAYLIYSGVLYLYIPVGKLKHSIYFALARVYLGLFYGRRGVWPAGGKGAWRKRA</sequence>
<evidence type="ECO:0000313" key="3">
    <source>
        <dbReference type="Proteomes" id="UP001594288"/>
    </source>
</evidence>
<name>A0ABV6YMY7_UNCEI</name>
<feature type="transmembrane region" description="Helical" evidence="1">
    <location>
        <begin position="97"/>
        <end position="115"/>
    </location>
</feature>
<feature type="transmembrane region" description="Helical" evidence="1">
    <location>
        <begin position="66"/>
        <end position="91"/>
    </location>
</feature>
<reference evidence="2 3" key="1">
    <citation type="submission" date="2024-09" db="EMBL/GenBank/DDBJ databases">
        <authorList>
            <person name="D'Angelo T."/>
        </authorList>
    </citation>
    <scope>NUCLEOTIDE SEQUENCE [LARGE SCALE GENOMIC DNA]</scope>
    <source>
        <strain evidence="2">SAG AM-311-F02</strain>
    </source>
</reference>
<dbReference type="EMBL" id="JBHPEI010000006">
    <property type="protein sequence ID" value="MFC1799442.1"/>
    <property type="molecule type" value="Genomic_DNA"/>
</dbReference>
<dbReference type="SUPFAM" id="SSF103501">
    <property type="entry name" value="Respiratory nitrate reductase 1 gamma chain"/>
    <property type="match status" value="1"/>
</dbReference>
<evidence type="ECO:0008006" key="4">
    <source>
        <dbReference type="Google" id="ProtNLM"/>
    </source>
</evidence>
<keyword evidence="1" id="KW-1133">Transmembrane helix</keyword>
<comment type="caution">
    <text evidence="2">The sequence shown here is derived from an EMBL/GenBank/DDBJ whole genome shotgun (WGS) entry which is preliminary data.</text>
</comment>
<feature type="transmembrane region" description="Helical" evidence="1">
    <location>
        <begin position="6"/>
        <end position="23"/>
    </location>
</feature>
<protein>
    <recommendedName>
        <fullName evidence="4">NarG-like domain-containing protein</fullName>
    </recommendedName>
</protein>
<keyword evidence="1" id="KW-0472">Membrane</keyword>
<feature type="transmembrane region" description="Helical" evidence="1">
    <location>
        <begin position="136"/>
        <end position="153"/>
    </location>
</feature>
<accession>A0ABV6YMY7</accession>
<organism evidence="2 3">
    <name type="scientific">Eiseniibacteriota bacterium</name>
    <dbReference type="NCBI Taxonomy" id="2212470"/>
    <lineage>
        <taxon>Bacteria</taxon>
        <taxon>Candidatus Eiseniibacteriota</taxon>
    </lineage>
</organism>
<gene>
    <name evidence="2" type="ORF">ACFL2Z_00815</name>
</gene>
<dbReference type="InterPro" id="IPR036197">
    <property type="entry name" value="NarG-like_sf"/>
</dbReference>
<evidence type="ECO:0000313" key="2">
    <source>
        <dbReference type="EMBL" id="MFC1799442.1"/>
    </source>
</evidence>
<dbReference type="Proteomes" id="UP001594288">
    <property type="component" value="Unassembled WGS sequence"/>
</dbReference>
<keyword evidence="1" id="KW-0812">Transmembrane</keyword>
<feature type="transmembrane region" description="Helical" evidence="1">
    <location>
        <begin position="159"/>
        <end position="175"/>
    </location>
</feature>